<evidence type="ECO:0000313" key="1">
    <source>
        <dbReference type="EMBL" id="MEJ8820416.1"/>
    </source>
</evidence>
<proteinExistence type="predicted"/>
<organism evidence="1 2">
    <name type="scientific">Variovorax humicola</name>
    <dbReference type="NCBI Taxonomy" id="1769758"/>
    <lineage>
        <taxon>Bacteria</taxon>
        <taxon>Pseudomonadati</taxon>
        <taxon>Pseudomonadota</taxon>
        <taxon>Betaproteobacteria</taxon>
        <taxon>Burkholderiales</taxon>
        <taxon>Comamonadaceae</taxon>
        <taxon>Variovorax</taxon>
    </lineage>
</organism>
<accession>A0ABU8VTM5</accession>
<dbReference type="SUPFAM" id="SSF160472">
    <property type="entry name" value="NMB0513-like"/>
    <property type="match status" value="1"/>
</dbReference>
<dbReference type="EMBL" id="JBBKZV010000001">
    <property type="protein sequence ID" value="MEJ8820416.1"/>
    <property type="molecule type" value="Genomic_DNA"/>
</dbReference>
<dbReference type="Proteomes" id="UP001363010">
    <property type="component" value="Unassembled WGS sequence"/>
</dbReference>
<keyword evidence="2" id="KW-1185">Reference proteome</keyword>
<dbReference type="Gene3D" id="1.10.3510.10">
    <property type="entry name" value="NMB0513-like"/>
    <property type="match status" value="1"/>
</dbReference>
<protein>
    <submittedName>
        <fullName evidence="1">DUF596 domain-containing protein</fullName>
    </submittedName>
</protein>
<name>A0ABU8VTM5_9BURK</name>
<dbReference type="InterPro" id="IPR023138">
    <property type="entry name" value="NMB0513-like_sf"/>
</dbReference>
<comment type="caution">
    <text evidence="1">The sequence shown here is derived from an EMBL/GenBank/DDBJ whole genome shotgun (WGS) entry which is preliminary data.</text>
</comment>
<sequence>MLTNEQFIFVAEGCEGMELDAVWDYFAKPFGTRFLVHGHASFHARREAFLWVLRRLLDEHRIELVNMQTHKPIGGTVDEQVNRFRSAFPKDDAEMNNGIWFFTEACPGGSAWKPHVDEPDDRVDRPH</sequence>
<evidence type="ECO:0000313" key="2">
    <source>
        <dbReference type="Proteomes" id="UP001363010"/>
    </source>
</evidence>
<reference evidence="1 2" key="1">
    <citation type="submission" date="2024-03" db="EMBL/GenBank/DDBJ databases">
        <title>Novel species of the genus Variovorax.</title>
        <authorList>
            <person name="Liu Q."/>
            <person name="Xin Y.-H."/>
        </authorList>
    </citation>
    <scope>NUCLEOTIDE SEQUENCE [LARGE SCALE GENOMIC DNA]</scope>
    <source>
        <strain evidence="1 2">KACC 18501</strain>
    </source>
</reference>
<dbReference type="RefSeq" id="WP_340361484.1">
    <property type="nucleotide sequence ID" value="NZ_JBBKZV010000001.1"/>
</dbReference>
<gene>
    <name evidence="1" type="ORF">WKW80_00010</name>
</gene>